<evidence type="ECO:0000313" key="1">
    <source>
        <dbReference type="EMBL" id="JAD41910.1"/>
    </source>
</evidence>
<proteinExistence type="predicted"/>
<reference evidence="1" key="1">
    <citation type="submission" date="2014-09" db="EMBL/GenBank/DDBJ databases">
        <authorList>
            <person name="Magalhaes I.L.F."/>
            <person name="Oliveira U."/>
            <person name="Santos F.R."/>
            <person name="Vidigal T.H.D.A."/>
            <person name="Brescovit A.D."/>
            <person name="Santos A.J."/>
        </authorList>
    </citation>
    <scope>NUCLEOTIDE SEQUENCE</scope>
    <source>
        <tissue evidence="1">Shoot tissue taken approximately 20 cm above the soil surface</tissue>
    </source>
</reference>
<dbReference type="AlphaFoldDB" id="A0A0A8ZYS7"/>
<dbReference type="EMBL" id="GBRH01255985">
    <property type="protein sequence ID" value="JAD41910.1"/>
    <property type="molecule type" value="Transcribed_RNA"/>
</dbReference>
<reference evidence="1" key="2">
    <citation type="journal article" date="2015" name="Data Brief">
        <title>Shoot transcriptome of the giant reed, Arundo donax.</title>
        <authorList>
            <person name="Barrero R.A."/>
            <person name="Guerrero F.D."/>
            <person name="Moolhuijzen P."/>
            <person name="Goolsby J.A."/>
            <person name="Tidwell J."/>
            <person name="Bellgard S.E."/>
            <person name="Bellgard M.I."/>
        </authorList>
    </citation>
    <scope>NUCLEOTIDE SEQUENCE</scope>
    <source>
        <tissue evidence="1">Shoot tissue taken approximately 20 cm above the soil surface</tissue>
    </source>
</reference>
<name>A0A0A8ZYS7_ARUDO</name>
<sequence>MVLIKKFMRNHIIGCYRASHLDYYCRLREELGSRPSVHHWHSSFWLHSYSPLPCCRGCVKRHGN</sequence>
<organism evidence="1">
    <name type="scientific">Arundo donax</name>
    <name type="common">Giant reed</name>
    <name type="synonym">Donax arundinaceus</name>
    <dbReference type="NCBI Taxonomy" id="35708"/>
    <lineage>
        <taxon>Eukaryota</taxon>
        <taxon>Viridiplantae</taxon>
        <taxon>Streptophyta</taxon>
        <taxon>Embryophyta</taxon>
        <taxon>Tracheophyta</taxon>
        <taxon>Spermatophyta</taxon>
        <taxon>Magnoliopsida</taxon>
        <taxon>Liliopsida</taxon>
        <taxon>Poales</taxon>
        <taxon>Poaceae</taxon>
        <taxon>PACMAD clade</taxon>
        <taxon>Arundinoideae</taxon>
        <taxon>Arundineae</taxon>
        <taxon>Arundo</taxon>
    </lineage>
</organism>
<accession>A0A0A8ZYS7</accession>
<protein>
    <submittedName>
        <fullName evidence="1">Uncharacterized protein</fullName>
    </submittedName>
</protein>